<dbReference type="EMBL" id="MSFO01000009">
    <property type="protein sequence ID" value="PLB44197.1"/>
    <property type="molecule type" value="Genomic_DNA"/>
</dbReference>
<reference evidence="1 2" key="1">
    <citation type="submission" date="2016-12" db="EMBL/GenBank/DDBJ databases">
        <title>The genomes of Aspergillus section Nigri reveals drivers in fungal speciation.</title>
        <authorList>
            <consortium name="DOE Joint Genome Institute"/>
            <person name="Vesth T.C."/>
            <person name="Nybo J."/>
            <person name="Theobald S."/>
            <person name="Brandl J."/>
            <person name="Frisvad J.C."/>
            <person name="Nielsen K.F."/>
            <person name="Lyhne E.K."/>
            <person name="Kogle M.E."/>
            <person name="Kuo A."/>
            <person name="Riley R."/>
            <person name="Clum A."/>
            <person name="Nolan M."/>
            <person name="Lipzen A."/>
            <person name="Salamov A."/>
            <person name="Henrissat B."/>
            <person name="Wiebenga A."/>
            <person name="De Vries R.P."/>
            <person name="Grigoriev I.V."/>
            <person name="Mortensen U.H."/>
            <person name="Andersen M.R."/>
            <person name="Baker S.E."/>
        </authorList>
    </citation>
    <scope>NUCLEOTIDE SEQUENCE [LARGE SCALE GENOMIC DNA]</scope>
    <source>
        <strain evidence="1 2">IBT 23096</strain>
    </source>
</reference>
<sequence length="64" mass="6950">MTATTSCQSRDWPAGTFSLRRQLWGTSTLPLFPPSIQQPTPLSIRWSLSGGPTEEHIHSAQGAA</sequence>
<proteinExistence type="predicted"/>
<dbReference type="AlphaFoldDB" id="A0A2I2FUC5"/>
<dbReference type="GeneID" id="36557797"/>
<dbReference type="VEuPathDB" id="FungiDB:P170DRAFT_440531"/>
<accession>A0A2I2FUC5</accession>
<dbReference type="Proteomes" id="UP000234275">
    <property type="component" value="Unassembled WGS sequence"/>
</dbReference>
<protein>
    <submittedName>
        <fullName evidence="1">Uncharacterized protein</fullName>
    </submittedName>
</protein>
<dbReference type="RefSeq" id="XP_024699499.1">
    <property type="nucleotide sequence ID" value="XM_024850098.1"/>
</dbReference>
<comment type="caution">
    <text evidence="1">The sequence shown here is derived from an EMBL/GenBank/DDBJ whole genome shotgun (WGS) entry which is preliminary data.</text>
</comment>
<evidence type="ECO:0000313" key="2">
    <source>
        <dbReference type="Proteomes" id="UP000234275"/>
    </source>
</evidence>
<evidence type="ECO:0000313" key="1">
    <source>
        <dbReference type="EMBL" id="PLB44197.1"/>
    </source>
</evidence>
<name>A0A2I2FUC5_9EURO</name>
<keyword evidence="2" id="KW-1185">Reference proteome</keyword>
<organism evidence="1 2">
    <name type="scientific">Aspergillus steynii IBT 23096</name>
    <dbReference type="NCBI Taxonomy" id="1392250"/>
    <lineage>
        <taxon>Eukaryota</taxon>
        <taxon>Fungi</taxon>
        <taxon>Dikarya</taxon>
        <taxon>Ascomycota</taxon>
        <taxon>Pezizomycotina</taxon>
        <taxon>Eurotiomycetes</taxon>
        <taxon>Eurotiomycetidae</taxon>
        <taxon>Eurotiales</taxon>
        <taxon>Aspergillaceae</taxon>
        <taxon>Aspergillus</taxon>
        <taxon>Aspergillus subgen. Circumdati</taxon>
    </lineage>
</organism>
<gene>
    <name evidence="1" type="ORF">P170DRAFT_440531</name>
</gene>